<keyword evidence="3 4" id="KW-0687">Ribonucleoprotein</keyword>
<dbReference type="PANTHER" id="PTHR11524">
    <property type="entry name" value="60S RIBOSOMAL PROTEIN L7"/>
    <property type="match status" value="1"/>
</dbReference>
<dbReference type="EMBL" id="QEFP01000004">
    <property type="protein sequence ID" value="PVU68716.1"/>
    <property type="molecule type" value="Genomic_DNA"/>
</dbReference>
<reference evidence="7" key="3">
    <citation type="submission" date="2017-05" db="EMBL/GenBank/DDBJ databases">
        <authorList>
            <person name="Song R."/>
            <person name="Chenine A.L."/>
            <person name="Ruprecht R.M."/>
        </authorList>
    </citation>
    <scope>NUCLEOTIDE SEQUENCE</scope>
    <source>
        <strain evidence="7">SCGC AB-777_F03</strain>
    </source>
</reference>
<dbReference type="InterPro" id="IPR036919">
    <property type="entry name" value="Ribo_uL30_ferredoxin-like_sf"/>
</dbReference>
<dbReference type="HAMAP" id="MF_01371_A">
    <property type="entry name" value="Ribosomal_uL30_A"/>
    <property type="match status" value="1"/>
</dbReference>
<evidence type="ECO:0000256" key="4">
    <source>
        <dbReference type="HAMAP-Rule" id="MF_01371"/>
    </source>
</evidence>
<evidence type="ECO:0000313" key="6">
    <source>
        <dbReference type="EMBL" id="MCC5447079.1"/>
    </source>
</evidence>
<evidence type="ECO:0000256" key="1">
    <source>
        <dbReference type="ARBA" id="ARBA00007594"/>
    </source>
</evidence>
<dbReference type="InterPro" id="IPR039699">
    <property type="entry name" value="Ribosomal_uL30"/>
</dbReference>
<comment type="similarity">
    <text evidence="1 4">Belongs to the universal ribosomal protein uL30 family.</text>
</comment>
<dbReference type="SUPFAM" id="SSF55129">
    <property type="entry name" value="Ribosomal protein L30p/L7e"/>
    <property type="match status" value="1"/>
</dbReference>
<evidence type="ECO:0000256" key="2">
    <source>
        <dbReference type="ARBA" id="ARBA00022980"/>
    </source>
</evidence>
<comment type="caution">
    <text evidence="7">The sequence shown here is derived from an EMBL/GenBank/DDBJ whole genome shotgun (WGS) entry which is preliminary data.</text>
</comment>
<dbReference type="RefSeq" id="WP_228615325.1">
    <property type="nucleotide sequence ID" value="NZ_QEFP02000007.1"/>
</dbReference>
<dbReference type="InterPro" id="IPR005997">
    <property type="entry name" value="Ribosomal_uL30_arc"/>
</dbReference>
<dbReference type="EMBL" id="QEFP02000007">
    <property type="protein sequence ID" value="MCC5447079.1"/>
    <property type="molecule type" value="Genomic_DNA"/>
</dbReference>
<dbReference type="GO" id="GO:0000463">
    <property type="term" value="P:maturation of LSU-rRNA from tricistronic rRNA transcript (SSU-rRNA, 5.8S rRNA, LSU-rRNA)"/>
    <property type="evidence" value="ECO:0007669"/>
    <property type="project" value="TreeGrafter"/>
</dbReference>
<dbReference type="GO" id="GO:0006412">
    <property type="term" value="P:translation"/>
    <property type="evidence" value="ECO:0007669"/>
    <property type="project" value="UniProtKB-UniRule"/>
</dbReference>
<evidence type="ECO:0000259" key="5">
    <source>
        <dbReference type="Pfam" id="PF00327"/>
    </source>
</evidence>
<sequence>MGLLAIVRIKGTVKANKEIKDTLYLLRLRRNNYAVIMKDTKDIRGMIKKVEPWVAWGEIDKETLKELLLKRGRLEGNKRLTEDYIKQTLNMNIDTFVEKLLNNEIDLDSIPKIKKVFRLKPPSGGYPRGGIKVPYNQGGAYGYYGKDINILLKKMI</sequence>
<dbReference type="PANTHER" id="PTHR11524:SF16">
    <property type="entry name" value="LARGE RIBOSOMAL SUBUNIT PROTEIN UL30"/>
    <property type="match status" value="1"/>
</dbReference>
<dbReference type="AlphaFoldDB" id="A0A2T9WLL0"/>
<evidence type="ECO:0000313" key="7">
    <source>
        <dbReference type="EMBL" id="PVU68716.1"/>
    </source>
</evidence>
<dbReference type="InterPro" id="IPR016082">
    <property type="entry name" value="Ribosomal_uL30_ferredoxin-like"/>
</dbReference>
<reference evidence="6" key="4">
    <citation type="submission" date="2021-11" db="EMBL/GenBank/DDBJ databases">
        <authorList>
            <person name="Munson-Mcgee J."/>
            <person name="Field E."/>
            <person name="Bateson M."/>
            <person name="Rooney C."/>
            <person name="Stepanauskas R."/>
            <person name="Young M."/>
        </authorList>
    </citation>
    <scope>NUCLEOTIDE SEQUENCE</scope>
    <source>
        <strain evidence="6">SCGC AB-777_F03</strain>
    </source>
</reference>
<proteinExistence type="inferred from homology"/>
<dbReference type="Gene3D" id="1.10.15.30">
    <property type="match status" value="1"/>
</dbReference>
<dbReference type="GO" id="GO:0022625">
    <property type="term" value="C:cytosolic large ribosomal subunit"/>
    <property type="evidence" value="ECO:0007669"/>
    <property type="project" value="UniProtKB-UniRule"/>
</dbReference>
<keyword evidence="2 4" id="KW-0689">Ribosomal protein</keyword>
<feature type="domain" description="Large ribosomal subunit protein uL30-like ferredoxin-like fold" evidence="5">
    <location>
        <begin position="4"/>
        <end position="54"/>
    </location>
</feature>
<dbReference type="Pfam" id="PF00327">
    <property type="entry name" value="Ribosomal_L30"/>
    <property type="match status" value="1"/>
</dbReference>
<dbReference type="NCBIfam" id="NF004711">
    <property type="entry name" value="PRK06049.1"/>
    <property type="match status" value="1"/>
</dbReference>
<gene>
    <name evidence="4" type="primary">rpl30</name>
    <name evidence="6" type="ORF">DDW03_001535</name>
    <name evidence="7" type="ORF">DDW03_01305</name>
</gene>
<protein>
    <recommendedName>
        <fullName evidence="4">Large ribosomal subunit protein uL30</fullName>
    </recommendedName>
</protein>
<reference evidence="6" key="2">
    <citation type="submission" date="2017-05" db="EMBL/GenBank/DDBJ databases">
        <authorList>
            <person name="Munson-Mcgee J.H."/>
        </authorList>
    </citation>
    <scope>NUCLEOTIDE SEQUENCE</scope>
    <source>
        <strain evidence="6">SCGC AB-777_F03</strain>
    </source>
</reference>
<evidence type="ECO:0000256" key="3">
    <source>
        <dbReference type="ARBA" id="ARBA00023274"/>
    </source>
</evidence>
<dbReference type="GO" id="GO:0003735">
    <property type="term" value="F:structural constituent of ribosome"/>
    <property type="evidence" value="ECO:0007669"/>
    <property type="project" value="UniProtKB-UniRule"/>
</dbReference>
<dbReference type="GO" id="GO:0003723">
    <property type="term" value="F:RNA binding"/>
    <property type="evidence" value="ECO:0007669"/>
    <property type="project" value="TreeGrafter"/>
</dbReference>
<dbReference type="Proteomes" id="UP000245509">
    <property type="component" value="Unassembled WGS sequence"/>
</dbReference>
<dbReference type="InterPro" id="IPR035808">
    <property type="entry name" value="Ribosomal_uL30_euk_arc"/>
</dbReference>
<reference evidence="7" key="1">
    <citation type="journal article" date="2015" name="Appl. Environ. Microbiol.">
        <title>Nanoarchaeota, Their Sulfolobales Host, and Nanoarchaeota Virus Distribution across Yellowstone National Park Hot Springs.</title>
        <authorList>
            <person name="Munson-McGee J.H."/>
            <person name="Field E.K."/>
            <person name="Bateson M."/>
            <person name="Rooney C."/>
            <person name="Stepanauskas R."/>
            <person name="Young M.J."/>
        </authorList>
    </citation>
    <scope>NUCLEOTIDE SEQUENCE [LARGE SCALE GENOMIC DNA]</scope>
    <source>
        <strain evidence="7">SCGC AB-777_F03</strain>
    </source>
</reference>
<organism evidence="7">
    <name type="scientific">Nanobsidianus stetteri</name>
    <dbReference type="NCBI Taxonomy" id="1294122"/>
    <lineage>
        <taxon>Archaea</taxon>
        <taxon>Nanobdellota</taxon>
        <taxon>Candidatus Nanoarchaeia</taxon>
        <taxon>Nanoarchaeales</taxon>
        <taxon>Nanopusillaceae</taxon>
        <taxon>Candidatus Nanobsidianus</taxon>
    </lineage>
</organism>
<name>A0A2T9WLL0_NANST</name>
<dbReference type="NCBIfam" id="TIGR01309">
    <property type="entry name" value="uL30_arch"/>
    <property type="match status" value="1"/>
</dbReference>
<dbReference type="CDD" id="cd01657">
    <property type="entry name" value="Ribosomal_L7_archeal_euk"/>
    <property type="match status" value="1"/>
</dbReference>
<comment type="subunit">
    <text evidence="4">Part of the 50S ribosomal subunit.</text>
</comment>
<dbReference type="Gene3D" id="3.30.1390.20">
    <property type="entry name" value="Ribosomal protein L30, ferredoxin-like fold domain"/>
    <property type="match status" value="1"/>
</dbReference>
<accession>A0A2T9WLL0</accession>